<dbReference type="AlphaFoldDB" id="A0A7J9NVD2"/>
<name>A0A7J9NVD2_METMI</name>
<evidence type="ECO:0000313" key="2">
    <source>
        <dbReference type="Proteomes" id="UP000564425"/>
    </source>
</evidence>
<dbReference type="EMBL" id="JACDUH010000003">
    <property type="protein sequence ID" value="MBA2851630.1"/>
    <property type="molecule type" value="Genomic_DNA"/>
</dbReference>
<accession>A0A7J9NVD2</accession>
<evidence type="ECO:0000313" key="1">
    <source>
        <dbReference type="EMBL" id="MBA2851630.1"/>
    </source>
</evidence>
<protein>
    <submittedName>
        <fullName evidence="1">Uncharacterized protein</fullName>
    </submittedName>
</protein>
<reference evidence="1 2" key="1">
    <citation type="submission" date="2020-07" db="EMBL/GenBank/DDBJ databases">
        <title>Genomic Encyclopedia of Type Strains, Phase IV (KMG-V): Genome sequencing to study the core and pangenomes of soil and plant-associated prokaryotes.</title>
        <authorList>
            <person name="Whitman W."/>
        </authorList>
    </citation>
    <scope>NUCLEOTIDE SEQUENCE [LARGE SCALE GENOMIC DNA]</scope>
    <source>
        <strain evidence="1 2">A1</strain>
    </source>
</reference>
<dbReference type="Proteomes" id="UP000564425">
    <property type="component" value="Unassembled WGS sequence"/>
</dbReference>
<comment type="caution">
    <text evidence="1">The sequence shown here is derived from an EMBL/GenBank/DDBJ whole genome shotgun (WGS) entry which is preliminary data.</text>
</comment>
<proteinExistence type="predicted"/>
<dbReference type="RefSeq" id="WP_181501456.1">
    <property type="nucleotide sequence ID" value="NZ_JACDUH010000003.1"/>
</dbReference>
<gene>
    <name evidence="1" type="ORF">HNP86_001789</name>
</gene>
<sequence>MNFVDIEGNVEIVNGTLTVKDGVVSLQFNGKVDESVFKDHEPVHVTTMMPGEPHELNIVKLNAAIRNVADAMCASSELSLTNKIKVLNDSLQVFADVYHKNSDWTEHTAKYYLSYVEINDDIHIDYHEKYRSIGTVYFATRDIAKEAVRVFGNDILVLYRELNKIEKTKR</sequence>
<organism evidence="1 2">
    <name type="scientific">Methanococcus maripaludis</name>
    <name type="common">Methanococcus deltae</name>
    <dbReference type="NCBI Taxonomy" id="39152"/>
    <lineage>
        <taxon>Archaea</taxon>
        <taxon>Methanobacteriati</taxon>
        <taxon>Methanobacteriota</taxon>
        <taxon>Methanomada group</taxon>
        <taxon>Methanococci</taxon>
        <taxon>Methanococcales</taxon>
        <taxon>Methanococcaceae</taxon>
        <taxon>Methanococcus</taxon>
    </lineage>
</organism>